<dbReference type="Proteomes" id="UP000326671">
    <property type="component" value="Unassembled WGS sequence"/>
</dbReference>
<dbReference type="RefSeq" id="WP_150442534.1">
    <property type="nucleotide sequence ID" value="NZ_VYKL01000045.1"/>
</dbReference>
<protein>
    <submittedName>
        <fullName evidence="1">DUF370 domain-containing protein</fullName>
    </submittedName>
</protein>
<dbReference type="EMBL" id="VYKL01000045">
    <property type="protein sequence ID" value="KAA9014608.1"/>
    <property type="molecule type" value="Genomic_DNA"/>
</dbReference>
<dbReference type="NCBIfam" id="NF046065">
    <property type="entry name" value="MtxRegRemB"/>
    <property type="match status" value="1"/>
</dbReference>
<gene>
    <name evidence="1" type="ORF">F4V44_24015</name>
</gene>
<organism evidence="1 2">
    <name type="scientific">Niallia endozanthoxylica</name>
    <dbReference type="NCBI Taxonomy" id="2036016"/>
    <lineage>
        <taxon>Bacteria</taxon>
        <taxon>Bacillati</taxon>
        <taxon>Bacillota</taxon>
        <taxon>Bacilli</taxon>
        <taxon>Bacillales</taxon>
        <taxon>Bacillaceae</taxon>
        <taxon>Niallia</taxon>
    </lineage>
</organism>
<dbReference type="AlphaFoldDB" id="A0A5J5H3U6"/>
<keyword evidence="2" id="KW-1185">Reference proteome</keyword>
<proteinExistence type="predicted"/>
<sequence>MYIHFGEETIIKTKDIIAIIDKNSFTSSTNMDEFLQKYKDQSEHITKGSYKSVIVTAEQIYFSPLASSTLKKRSQKWAVSD</sequence>
<evidence type="ECO:0000313" key="1">
    <source>
        <dbReference type="EMBL" id="KAA9014608.1"/>
    </source>
</evidence>
<comment type="caution">
    <text evidence="1">The sequence shown here is derived from an EMBL/GenBank/DDBJ whole genome shotgun (WGS) entry which is preliminary data.</text>
</comment>
<evidence type="ECO:0000313" key="2">
    <source>
        <dbReference type="Proteomes" id="UP000326671"/>
    </source>
</evidence>
<dbReference type="Pfam" id="PF04025">
    <property type="entry name" value="RemA-like"/>
    <property type="match status" value="1"/>
</dbReference>
<name>A0A5J5H3U6_9BACI</name>
<dbReference type="OrthoDB" id="9811390at2"/>
<reference evidence="1 2" key="1">
    <citation type="submission" date="2019-09" db="EMBL/GenBank/DDBJ databases">
        <title>Whole genome sequences of isolates from the Mars Exploration Rovers.</title>
        <authorList>
            <person name="Seuylemezian A."/>
            <person name="Vaishampayan P."/>
        </authorList>
    </citation>
    <scope>NUCLEOTIDE SEQUENCE [LARGE SCALE GENOMIC DNA]</scope>
    <source>
        <strain evidence="1 2">MER_TA_151</strain>
    </source>
</reference>
<dbReference type="InterPro" id="IPR007169">
    <property type="entry name" value="RemA-like"/>
</dbReference>
<accession>A0A5J5H3U6</accession>